<dbReference type="GO" id="GO:0019441">
    <property type="term" value="P:L-tryptophan catabolic process to kynurenine"/>
    <property type="evidence" value="ECO:0007669"/>
    <property type="project" value="InterPro"/>
</dbReference>
<dbReference type="RefSeq" id="WP_268150778.1">
    <property type="nucleotide sequence ID" value="NZ_JAPPUW010000010.1"/>
</dbReference>
<dbReference type="InterPro" id="IPR037175">
    <property type="entry name" value="KFase_sf"/>
</dbReference>
<dbReference type="InterPro" id="IPR007325">
    <property type="entry name" value="KFase/CYL"/>
</dbReference>
<organism evidence="1 2">
    <name type="scientific">Pelomonas aquatica</name>
    <dbReference type="NCBI Taxonomy" id="431058"/>
    <lineage>
        <taxon>Bacteria</taxon>
        <taxon>Pseudomonadati</taxon>
        <taxon>Pseudomonadota</taxon>
        <taxon>Betaproteobacteria</taxon>
        <taxon>Burkholderiales</taxon>
        <taxon>Sphaerotilaceae</taxon>
        <taxon>Roseateles</taxon>
    </lineage>
</organism>
<proteinExistence type="predicted"/>
<comment type="caution">
    <text evidence="1">The sequence shown here is derived from an EMBL/GenBank/DDBJ whole genome shotgun (WGS) entry which is preliminary data.</text>
</comment>
<dbReference type="GO" id="GO:0004061">
    <property type="term" value="F:arylformamidase activity"/>
    <property type="evidence" value="ECO:0007669"/>
    <property type="project" value="InterPro"/>
</dbReference>
<dbReference type="EMBL" id="SGUG01000019">
    <property type="protein sequence ID" value="MDG0863594.1"/>
    <property type="molecule type" value="Genomic_DNA"/>
</dbReference>
<dbReference type="PANTHER" id="PTHR31118">
    <property type="entry name" value="CYCLASE-LIKE PROTEIN 2"/>
    <property type="match status" value="1"/>
</dbReference>
<protein>
    <submittedName>
        <fullName evidence="1">Cyclase</fullName>
    </submittedName>
</protein>
<reference evidence="1" key="1">
    <citation type="submission" date="2019-02" db="EMBL/GenBank/DDBJ databases">
        <title>Draft genome of the type strain Pelomonas aquatica CCUG 52575T.</title>
        <authorList>
            <person name="Gomila M."/>
            <person name="Lalucat J."/>
        </authorList>
    </citation>
    <scope>NUCLEOTIDE SEQUENCE</scope>
    <source>
        <strain evidence="1">CCUG 52575</strain>
    </source>
</reference>
<accession>A0A9X4R5S3</accession>
<dbReference type="Proteomes" id="UP001152766">
    <property type="component" value="Unassembled WGS sequence"/>
</dbReference>
<gene>
    <name evidence="1" type="ORF">EXJ73_14085</name>
</gene>
<dbReference type="Gene3D" id="3.50.30.50">
    <property type="entry name" value="Putative cyclase"/>
    <property type="match status" value="1"/>
</dbReference>
<evidence type="ECO:0000313" key="2">
    <source>
        <dbReference type="Proteomes" id="UP001152766"/>
    </source>
</evidence>
<dbReference type="AlphaFoldDB" id="A0A9X4R5S3"/>
<dbReference type="PANTHER" id="PTHR31118:SF12">
    <property type="entry name" value="CYCLASE-LIKE PROTEIN 2"/>
    <property type="match status" value="1"/>
</dbReference>
<sequence>MKTQLAPPVLMVLVVVLLCLVGGCSNVHRELQLQPRQDSIRVLDLTHAIPTFRPREDQPLLPDLDRPVRRSTPIAGFGPQAVLFAPEVFKTNQGHFDSAALLLQEHAGTHLNAPNHYVNEDASLEPGGIPNAYRKSVDEINVRQLTGPVVLIDVSRRVGAELNRNGGMPSPDTGVTDFSDGSIATVRASDITAIQDQLVDGAWLIANTGWSKFFPASGEDWDKSAFVNGMNHPGFTREAIDRLVEVLDRRGIKIAGIGSDSFTGDSGESAKGRDENYSFAWPAHVRLYQRDILILESLANVEALASAIERRESCQLVAGVLKHVGGTGGPARVVGMCWR</sequence>
<dbReference type="SUPFAM" id="SSF102198">
    <property type="entry name" value="Putative cyclase"/>
    <property type="match status" value="1"/>
</dbReference>
<name>A0A9X4R5S3_9BURK</name>
<dbReference type="Pfam" id="PF04199">
    <property type="entry name" value="Cyclase"/>
    <property type="match status" value="1"/>
</dbReference>
<keyword evidence="2" id="KW-1185">Reference proteome</keyword>
<evidence type="ECO:0000313" key="1">
    <source>
        <dbReference type="EMBL" id="MDG0863594.1"/>
    </source>
</evidence>
<dbReference type="PROSITE" id="PS51257">
    <property type="entry name" value="PROKAR_LIPOPROTEIN"/>
    <property type="match status" value="1"/>
</dbReference>